<accession>Q5P3A2</accession>
<dbReference type="OrthoDB" id="5397339at2"/>
<dbReference type="Pfam" id="PF07811">
    <property type="entry name" value="TadE"/>
    <property type="match status" value="1"/>
</dbReference>
<feature type="domain" description="TadE-like" evidence="2">
    <location>
        <begin position="15"/>
        <end position="57"/>
    </location>
</feature>
<dbReference type="EMBL" id="CR555306">
    <property type="protein sequence ID" value="CAI08212.1"/>
    <property type="molecule type" value="Genomic_DNA"/>
</dbReference>
<dbReference type="KEGG" id="eba:ebA3709"/>
<dbReference type="STRING" id="76114.ebA3709"/>
<proteinExistence type="predicted"/>
<reference evidence="3 4" key="1">
    <citation type="journal article" date="2005" name="Arch. Microbiol.">
        <title>The genome sequence of an anaerobic aromatic-degrading denitrifying bacterium, strain EbN1.</title>
        <authorList>
            <person name="Rabus R."/>
            <person name="Kube M."/>
            <person name="Heider J."/>
            <person name="Beck A."/>
            <person name="Heitmann K."/>
            <person name="Widdel F."/>
            <person name="Reinhardt R."/>
        </authorList>
    </citation>
    <scope>NUCLEOTIDE SEQUENCE [LARGE SCALE GENOMIC DNA]</scope>
    <source>
        <strain evidence="3 4">EbN1</strain>
    </source>
</reference>
<dbReference type="HOGENOM" id="CLU_136271_1_0_4"/>
<sequence length="150" mass="16122">MNSRITSGGRKRQGGVAAVEFAVVAALFFTLLIGIMEFGRMLWTWNAAAEATRLGARLAVVCDKEDAPIVETRMRQMLPSFAAATITIDYLDPPNASCDAATCKSVLVRLSDYTHQTIIPFIPLAVPLPAFQTTLPRESMSSSGNPVCGS</sequence>
<keyword evidence="1" id="KW-1133">Transmembrane helix</keyword>
<keyword evidence="4" id="KW-1185">Reference proteome</keyword>
<dbReference type="InterPro" id="IPR012495">
    <property type="entry name" value="TadE-like_dom"/>
</dbReference>
<dbReference type="AlphaFoldDB" id="Q5P3A2"/>
<keyword evidence="1" id="KW-0812">Transmembrane</keyword>
<evidence type="ECO:0000256" key="1">
    <source>
        <dbReference type="SAM" id="Phobius"/>
    </source>
</evidence>
<keyword evidence="1" id="KW-0472">Membrane</keyword>
<feature type="transmembrane region" description="Helical" evidence="1">
    <location>
        <begin position="21"/>
        <end position="43"/>
    </location>
</feature>
<name>Q5P3A2_AROAE</name>
<evidence type="ECO:0000313" key="3">
    <source>
        <dbReference type="EMBL" id="CAI08212.1"/>
    </source>
</evidence>
<dbReference type="RefSeq" id="WP_011237905.1">
    <property type="nucleotide sequence ID" value="NC_006513.1"/>
</dbReference>
<organism evidence="3 4">
    <name type="scientific">Aromatoleum aromaticum (strain DSM 19018 / LMG 30748 / EbN1)</name>
    <name type="common">Azoarcus sp. (strain EbN1)</name>
    <dbReference type="NCBI Taxonomy" id="76114"/>
    <lineage>
        <taxon>Bacteria</taxon>
        <taxon>Pseudomonadati</taxon>
        <taxon>Pseudomonadota</taxon>
        <taxon>Betaproteobacteria</taxon>
        <taxon>Rhodocyclales</taxon>
        <taxon>Rhodocyclaceae</taxon>
        <taxon>Aromatoleum</taxon>
    </lineage>
</organism>
<gene>
    <name evidence="3" type="ORF">ebA3709</name>
</gene>
<dbReference type="eggNOG" id="COG4961">
    <property type="taxonomic scope" value="Bacteria"/>
</dbReference>
<dbReference type="Proteomes" id="UP000006552">
    <property type="component" value="Chromosome"/>
</dbReference>
<protein>
    <recommendedName>
        <fullName evidence="2">TadE-like domain-containing protein</fullName>
    </recommendedName>
</protein>
<evidence type="ECO:0000313" key="4">
    <source>
        <dbReference type="Proteomes" id="UP000006552"/>
    </source>
</evidence>
<evidence type="ECO:0000259" key="2">
    <source>
        <dbReference type="Pfam" id="PF07811"/>
    </source>
</evidence>